<organism evidence="2">
    <name type="scientific">marine metagenome</name>
    <dbReference type="NCBI Taxonomy" id="408172"/>
    <lineage>
        <taxon>unclassified sequences</taxon>
        <taxon>metagenomes</taxon>
        <taxon>ecological metagenomes</taxon>
    </lineage>
</organism>
<protein>
    <recommendedName>
        <fullName evidence="1">Amidohydrolase-related domain-containing protein</fullName>
    </recommendedName>
</protein>
<dbReference type="AlphaFoldDB" id="A0A383E3T3"/>
<dbReference type="SUPFAM" id="SSF51556">
    <property type="entry name" value="Metallo-dependent hydrolases"/>
    <property type="match status" value="1"/>
</dbReference>
<proteinExistence type="predicted"/>
<dbReference type="Pfam" id="PF01979">
    <property type="entry name" value="Amidohydro_1"/>
    <property type="match status" value="1"/>
</dbReference>
<dbReference type="GO" id="GO:0004038">
    <property type="term" value="F:allantoinase activity"/>
    <property type="evidence" value="ECO:0007669"/>
    <property type="project" value="TreeGrafter"/>
</dbReference>
<evidence type="ECO:0000313" key="2">
    <source>
        <dbReference type="EMBL" id="SVE51100.1"/>
    </source>
</evidence>
<evidence type="ECO:0000259" key="1">
    <source>
        <dbReference type="Pfam" id="PF01979"/>
    </source>
</evidence>
<gene>
    <name evidence="2" type="ORF">METZ01_LOCUS503954</name>
</gene>
<dbReference type="Gene3D" id="3.20.20.140">
    <property type="entry name" value="Metal-dependent hydrolases"/>
    <property type="match status" value="1"/>
</dbReference>
<dbReference type="InterPro" id="IPR011059">
    <property type="entry name" value="Metal-dep_hydrolase_composite"/>
</dbReference>
<dbReference type="InterPro" id="IPR006680">
    <property type="entry name" value="Amidohydro-rel"/>
</dbReference>
<feature type="domain" description="Amidohydrolase-related" evidence="1">
    <location>
        <begin position="9"/>
        <end position="97"/>
    </location>
</feature>
<dbReference type="PANTHER" id="PTHR43668:SF2">
    <property type="entry name" value="ALLANTOINASE"/>
    <property type="match status" value="1"/>
</dbReference>
<dbReference type="GO" id="GO:0006145">
    <property type="term" value="P:purine nucleobase catabolic process"/>
    <property type="evidence" value="ECO:0007669"/>
    <property type="project" value="TreeGrafter"/>
</dbReference>
<name>A0A383E3T3_9ZZZZ</name>
<dbReference type="GO" id="GO:0005737">
    <property type="term" value="C:cytoplasm"/>
    <property type="evidence" value="ECO:0007669"/>
    <property type="project" value="TreeGrafter"/>
</dbReference>
<dbReference type="InterPro" id="IPR050138">
    <property type="entry name" value="DHOase/Allantoinase_Hydrolase"/>
</dbReference>
<accession>A0A383E3T3</accession>
<dbReference type="InterPro" id="IPR032466">
    <property type="entry name" value="Metal_Hydrolase"/>
</dbReference>
<dbReference type="SUPFAM" id="SSF51338">
    <property type="entry name" value="Composite domain of metallo-dependent hydrolases"/>
    <property type="match status" value="1"/>
</dbReference>
<sequence>GIVGLETALPLSLKLVEEKVLSISDVIKKLTSTPAEIFNLNAGSLSQGNDADILIFNPTHEYSIDISKFHSKSKNSPFDGWEVKGKVIHTIVRGKTVYSATEN</sequence>
<feature type="non-terminal residue" evidence="2">
    <location>
        <position position="1"/>
    </location>
</feature>
<dbReference type="EMBL" id="UINC01222352">
    <property type="protein sequence ID" value="SVE51100.1"/>
    <property type="molecule type" value="Genomic_DNA"/>
</dbReference>
<reference evidence="2" key="1">
    <citation type="submission" date="2018-05" db="EMBL/GenBank/DDBJ databases">
        <authorList>
            <person name="Lanie J.A."/>
            <person name="Ng W.-L."/>
            <person name="Kazmierczak K.M."/>
            <person name="Andrzejewski T.M."/>
            <person name="Davidsen T.M."/>
            <person name="Wayne K.J."/>
            <person name="Tettelin H."/>
            <person name="Glass J.I."/>
            <person name="Rusch D."/>
            <person name="Podicherti R."/>
            <person name="Tsui H.-C.T."/>
            <person name="Winkler M.E."/>
        </authorList>
    </citation>
    <scope>NUCLEOTIDE SEQUENCE</scope>
</reference>
<dbReference type="PANTHER" id="PTHR43668">
    <property type="entry name" value="ALLANTOINASE"/>
    <property type="match status" value="1"/>
</dbReference>